<sequence>MNENNENVTGSSSRRLSKAGRRQQLLETSLAIVREEDVDSLTLGRLAERAGVSKPVVYDHFPTRSALLIELYKWIDEERIGAFTRLIADTHQNAQETIEALANAYIHCAADNTGAFHLVGTALAGSEEKAAVFQELLDNCVEMFIEVLTPHVSLSPRSLRQCCIGLVGAGEALSLAIGRGRLTFPEAVEAFAVLIKGVVQPDGE</sequence>
<dbReference type="Gene3D" id="1.10.357.10">
    <property type="entry name" value="Tetracycline Repressor, domain 2"/>
    <property type="match status" value="1"/>
</dbReference>
<dbReference type="PRINTS" id="PR00455">
    <property type="entry name" value="HTHTETR"/>
</dbReference>
<dbReference type="PROSITE" id="PS50977">
    <property type="entry name" value="HTH_TETR_2"/>
    <property type="match status" value="1"/>
</dbReference>
<dbReference type="InterPro" id="IPR009057">
    <property type="entry name" value="Homeodomain-like_sf"/>
</dbReference>
<feature type="compositionally biased region" description="Polar residues" evidence="3">
    <location>
        <begin position="1"/>
        <end position="14"/>
    </location>
</feature>
<protein>
    <submittedName>
        <fullName evidence="5">Putative TetR family transcriptional regulator</fullName>
    </submittedName>
</protein>
<dbReference type="GO" id="GO:0000976">
    <property type="term" value="F:transcription cis-regulatory region binding"/>
    <property type="evidence" value="ECO:0007669"/>
    <property type="project" value="TreeGrafter"/>
</dbReference>
<dbReference type="SUPFAM" id="SSF46689">
    <property type="entry name" value="Homeodomain-like"/>
    <property type="match status" value="1"/>
</dbReference>
<feature type="domain" description="HTH tetR-type" evidence="4">
    <location>
        <begin position="19"/>
        <end position="79"/>
    </location>
</feature>
<dbReference type="Pfam" id="PF00440">
    <property type="entry name" value="TetR_N"/>
    <property type="match status" value="1"/>
</dbReference>
<proteinExistence type="predicted"/>
<evidence type="ECO:0000256" key="1">
    <source>
        <dbReference type="ARBA" id="ARBA00023125"/>
    </source>
</evidence>
<dbReference type="eggNOG" id="COG1309">
    <property type="taxonomic scope" value="Bacteria"/>
</dbReference>
<dbReference type="GO" id="GO:0003700">
    <property type="term" value="F:DNA-binding transcription factor activity"/>
    <property type="evidence" value="ECO:0007669"/>
    <property type="project" value="TreeGrafter"/>
</dbReference>
<evidence type="ECO:0000313" key="6">
    <source>
        <dbReference type="Proteomes" id="UP000010297"/>
    </source>
</evidence>
<dbReference type="GeneID" id="92828261"/>
<gene>
    <name evidence="5" type="ORF">EH105704_12_00940</name>
</gene>
<dbReference type="PANTHER" id="PTHR30055:SF223">
    <property type="entry name" value="HTH-TYPE TRANSCRIPTIONAL REGULATOR UIDR"/>
    <property type="match status" value="1"/>
</dbReference>
<comment type="caution">
    <text evidence="5">The sequence shown here is derived from an EMBL/GenBank/DDBJ whole genome shotgun (WGS) entry which is preliminary data.</text>
</comment>
<evidence type="ECO:0000256" key="3">
    <source>
        <dbReference type="SAM" id="MobiDB-lite"/>
    </source>
</evidence>
<evidence type="ECO:0000313" key="5">
    <source>
        <dbReference type="EMBL" id="GAB53207.1"/>
    </source>
</evidence>
<dbReference type="InterPro" id="IPR001647">
    <property type="entry name" value="HTH_TetR"/>
</dbReference>
<dbReference type="AlphaFoldDB" id="H5V5E9"/>
<reference evidence="5 6" key="1">
    <citation type="submission" date="2012-02" db="EMBL/GenBank/DDBJ databases">
        <title>Whole genome shotgun sequence of Escherichia hermannii NBRC 105704.</title>
        <authorList>
            <person name="Yoshida I."/>
            <person name="Hosoyama A."/>
            <person name="Tsuchikane K."/>
            <person name="Katsumata H."/>
            <person name="Yamazaki S."/>
            <person name="Fujita N."/>
        </authorList>
    </citation>
    <scope>NUCLEOTIDE SEQUENCE [LARGE SCALE GENOMIC DNA]</scope>
    <source>
        <strain evidence="5 6">NBRC 105704</strain>
    </source>
</reference>
<feature type="DNA-binding region" description="H-T-H motif" evidence="2">
    <location>
        <begin position="42"/>
        <end position="61"/>
    </location>
</feature>
<name>H5V5E9_ATLHE</name>
<keyword evidence="1 2" id="KW-0238">DNA-binding</keyword>
<dbReference type="InterPro" id="IPR050109">
    <property type="entry name" value="HTH-type_TetR-like_transc_reg"/>
</dbReference>
<organism evidence="5 6">
    <name type="scientific">Atlantibacter hermannii NBRC 105704</name>
    <dbReference type="NCBI Taxonomy" id="1115512"/>
    <lineage>
        <taxon>Bacteria</taxon>
        <taxon>Pseudomonadati</taxon>
        <taxon>Pseudomonadota</taxon>
        <taxon>Gammaproteobacteria</taxon>
        <taxon>Enterobacterales</taxon>
        <taxon>Enterobacteriaceae</taxon>
        <taxon>Atlantibacter</taxon>
    </lineage>
</organism>
<evidence type="ECO:0000259" key="4">
    <source>
        <dbReference type="PROSITE" id="PS50977"/>
    </source>
</evidence>
<dbReference type="EMBL" id="BAFF01000012">
    <property type="protein sequence ID" value="GAB53207.1"/>
    <property type="molecule type" value="Genomic_DNA"/>
</dbReference>
<evidence type="ECO:0000256" key="2">
    <source>
        <dbReference type="PROSITE-ProRule" id="PRU00335"/>
    </source>
</evidence>
<keyword evidence="6" id="KW-1185">Reference proteome</keyword>
<dbReference type="Proteomes" id="UP000010297">
    <property type="component" value="Unassembled WGS sequence"/>
</dbReference>
<accession>H5V5E9</accession>
<dbReference type="PANTHER" id="PTHR30055">
    <property type="entry name" value="HTH-TYPE TRANSCRIPTIONAL REGULATOR RUTR"/>
    <property type="match status" value="1"/>
</dbReference>
<feature type="region of interest" description="Disordered" evidence="3">
    <location>
        <begin position="1"/>
        <end position="20"/>
    </location>
</feature>
<dbReference type="RefSeq" id="WP_002437418.1">
    <property type="nucleotide sequence ID" value="NZ_BAFF01000012.1"/>
</dbReference>